<evidence type="ECO:0000256" key="1">
    <source>
        <dbReference type="SAM" id="Phobius"/>
    </source>
</evidence>
<comment type="caution">
    <text evidence="2">The sequence shown here is derived from an EMBL/GenBank/DDBJ whole genome shotgun (WGS) entry which is preliminary data.</text>
</comment>
<name>A0ABT5ZI29_9ACTN</name>
<protein>
    <submittedName>
        <fullName evidence="2">Uncharacterized protein</fullName>
    </submittedName>
</protein>
<feature type="transmembrane region" description="Helical" evidence="1">
    <location>
        <begin position="39"/>
        <end position="58"/>
    </location>
</feature>
<dbReference type="RefSeq" id="WP_276093033.1">
    <property type="nucleotide sequence ID" value="NZ_JARJBC010000004.1"/>
</dbReference>
<accession>A0ABT5ZI29</accession>
<gene>
    <name evidence="2" type="ORF">P3G67_09585</name>
</gene>
<dbReference type="Proteomes" id="UP001216579">
    <property type="component" value="Unassembled WGS sequence"/>
</dbReference>
<sequence length="61" mass="6768">MTMFGDASRHSWEAFYGLPSSAAVRPRPDKGMDDMRRSIALAIAATVSATLGGERLWIVRW</sequence>
<reference evidence="2 3" key="1">
    <citation type="submission" date="2023-03" db="EMBL/GenBank/DDBJ databases">
        <title>Draft genome sequence of Streptomyces sp. RB6PN23 isolated from peat swamp forest in Thailand.</title>
        <authorList>
            <person name="Klaysubun C."/>
            <person name="Duangmal K."/>
        </authorList>
    </citation>
    <scope>NUCLEOTIDE SEQUENCE [LARGE SCALE GENOMIC DNA]</scope>
    <source>
        <strain evidence="2 3">RB6PN23</strain>
    </source>
</reference>
<dbReference type="EMBL" id="JARJBC010000004">
    <property type="protein sequence ID" value="MDF3289488.1"/>
    <property type="molecule type" value="Genomic_DNA"/>
</dbReference>
<evidence type="ECO:0000313" key="2">
    <source>
        <dbReference type="EMBL" id="MDF3289488.1"/>
    </source>
</evidence>
<evidence type="ECO:0000313" key="3">
    <source>
        <dbReference type="Proteomes" id="UP001216579"/>
    </source>
</evidence>
<proteinExistence type="predicted"/>
<organism evidence="2 3">
    <name type="scientific">Streptomyces silvisoli</name>
    <dbReference type="NCBI Taxonomy" id="3034235"/>
    <lineage>
        <taxon>Bacteria</taxon>
        <taxon>Bacillati</taxon>
        <taxon>Actinomycetota</taxon>
        <taxon>Actinomycetes</taxon>
        <taxon>Kitasatosporales</taxon>
        <taxon>Streptomycetaceae</taxon>
        <taxon>Streptomyces</taxon>
    </lineage>
</organism>
<keyword evidence="3" id="KW-1185">Reference proteome</keyword>
<keyword evidence="1" id="KW-0472">Membrane</keyword>
<keyword evidence="1" id="KW-1133">Transmembrane helix</keyword>
<keyword evidence="1" id="KW-0812">Transmembrane</keyword>